<dbReference type="SUPFAM" id="SSF50891">
    <property type="entry name" value="Cyclophilin-like"/>
    <property type="match status" value="1"/>
</dbReference>
<dbReference type="AlphaFoldDB" id="A0ABD3N160"/>
<reference evidence="6 7" key="1">
    <citation type="submission" date="2024-10" db="EMBL/GenBank/DDBJ databases">
        <title>Updated reference genomes for cyclostephanoid diatoms.</title>
        <authorList>
            <person name="Roberts W.R."/>
            <person name="Alverson A.J."/>
        </authorList>
    </citation>
    <scope>NUCLEOTIDE SEQUENCE [LARGE SCALE GENOMIC DNA]</scope>
    <source>
        <strain evidence="6 7">AJA010-31</strain>
    </source>
</reference>
<accession>A0ABD3N160</accession>
<evidence type="ECO:0000313" key="6">
    <source>
        <dbReference type="EMBL" id="KAL3769364.1"/>
    </source>
</evidence>
<dbReference type="PIRSF" id="PIRSF001467">
    <property type="entry name" value="Peptidylpro_ismrse"/>
    <property type="match status" value="1"/>
</dbReference>
<keyword evidence="7" id="KW-1185">Reference proteome</keyword>
<feature type="domain" description="PPIase cyclophilin-type" evidence="5">
    <location>
        <begin position="35"/>
        <end position="207"/>
    </location>
</feature>
<sequence length="208" mass="22644">MENPQTGPDPAVMAAIERGNKVVFFDVALGGGGDGADAEDKSKPLGRIKLELFVKDCPKTCENFRQFCTGEHTDPVTKAPVGYKNSTFHRVMKDFMIQGGDFINHDGTGKMCIYGTSTFADENLGKYKHDAAGILSMANSGPNSNGCQFFITCKKTDWLDEKHVVFGKVLDDGDSMTTVRKCEAVPTLGSGKNDRPRIPIRIVQCGEL</sequence>
<evidence type="ECO:0000256" key="1">
    <source>
        <dbReference type="ARBA" id="ARBA00000971"/>
    </source>
</evidence>
<keyword evidence="2 4" id="KW-0697">Rotamase</keyword>
<dbReference type="Gene3D" id="2.40.100.10">
    <property type="entry name" value="Cyclophilin-like"/>
    <property type="match status" value="1"/>
</dbReference>
<dbReference type="FunFam" id="2.40.100.10:FF:000025">
    <property type="entry name" value="Peptidyl-prolyl cis-trans isomerase CYP19-2"/>
    <property type="match status" value="1"/>
</dbReference>
<dbReference type="InterPro" id="IPR020892">
    <property type="entry name" value="Cyclophilin-type_PPIase_CS"/>
</dbReference>
<dbReference type="GO" id="GO:0003755">
    <property type="term" value="F:peptidyl-prolyl cis-trans isomerase activity"/>
    <property type="evidence" value="ECO:0007669"/>
    <property type="project" value="UniProtKB-UniRule"/>
</dbReference>
<dbReference type="EMBL" id="JALLPJ020001332">
    <property type="protein sequence ID" value="KAL3769364.1"/>
    <property type="molecule type" value="Genomic_DNA"/>
</dbReference>
<gene>
    <name evidence="6" type="ORF">ACHAWO_001561</name>
</gene>
<comment type="caution">
    <text evidence="6">The sequence shown here is derived from an EMBL/GenBank/DDBJ whole genome shotgun (WGS) entry which is preliminary data.</text>
</comment>
<evidence type="ECO:0000256" key="4">
    <source>
        <dbReference type="RuleBase" id="RU363019"/>
    </source>
</evidence>
<dbReference type="Pfam" id="PF00160">
    <property type="entry name" value="Pro_isomerase"/>
    <property type="match status" value="1"/>
</dbReference>
<dbReference type="Proteomes" id="UP001530400">
    <property type="component" value="Unassembled WGS sequence"/>
</dbReference>
<dbReference type="EC" id="5.2.1.8" evidence="4"/>
<dbReference type="InterPro" id="IPR024936">
    <property type="entry name" value="Cyclophilin-type_PPIase"/>
</dbReference>
<dbReference type="PANTHER" id="PTHR11071:SF561">
    <property type="entry name" value="PEPTIDYL-PROLYL CIS-TRANS ISOMERASE D-RELATED"/>
    <property type="match status" value="1"/>
</dbReference>
<evidence type="ECO:0000256" key="3">
    <source>
        <dbReference type="ARBA" id="ARBA00023235"/>
    </source>
</evidence>
<dbReference type="PRINTS" id="PR00153">
    <property type="entry name" value="CSAPPISMRASE"/>
</dbReference>
<dbReference type="InterPro" id="IPR002130">
    <property type="entry name" value="Cyclophilin-type_PPIase_dom"/>
</dbReference>
<organism evidence="6 7">
    <name type="scientific">Cyclotella atomus</name>
    <dbReference type="NCBI Taxonomy" id="382360"/>
    <lineage>
        <taxon>Eukaryota</taxon>
        <taxon>Sar</taxon>
        <taxon>Stramenopiles</taxon>
        <taxon>Ochrophyta</taxon>
        <taxon>Bacillariophyta</taxon>
        <taxon>Coscinodiscophyceae</taxon>
        <taxon>Thalassiosirophycidae</taxon>
        <taxon>Stephanodiscales</taxon>
        <taxon>Stephanodiscaceae</taxon>
        <taxon>Cyclotella</taxon>
    </lineage>
</organism>
<evidence type="ECO:0000313" key="7">
    <source>
        <dbReference type="Proteomes" id="UP001530400"/>
    </source>
</evidence>
<dbReference type="PANTHER" id="PTHR11071">
    <property type="entry name" value="PEPTIDYL-PROLYL CIS-TRANS ISOMERASE"/>
    <property type="match status" value="1"/>
</dbReference>
<evidence type="ECO:0000256" key="2">
    <source>
        <dbReference type="ARBA" id="ARBA00023110"/>
    </source>
</evidence>
<evidence type="ECO:0000259" key="5">
    <source>
        <dbReference type="PROSITE" id="PS50072"/>
    </source>
</evidence>
<protein>
    <recommendedName>
        <fullName evidence="4">Peptidyl-prolyl cis-trans isomerase</fullName>
        <shortName evidence="4">PPIase</shortName>
        <ecNumber evidence="4">5.2.1.8</ecNumber>
    </recommendedName>
</protein>
<proteinExistence type="inferred from homology"/>
<dbReference type="PROSITE" id="PS50072">
    <property type="entry name" value="CSA_PPIASE_2"/>
    <property type="match status" value="1"/>
</dbReference>
<comment type="similarity">
    <text evidence="4">Belongs to the cyclophilin-type PPIase family.</text>
</comment>
<dbReference type="InterPro" id="IPR029000">
    <property type="entry name" value="Cyclophilin-like_dom_sf"/>
</dbReference>
<comment type="function">
    <text evidence="4">PPIases accelerate the folding of proteins. It catalyzes the cis-trans isomerization of proline imidic peptide bonds in oligopeptides.</text>
</comment>
<keyword evidence="3 4" id="KW-0413">Isomerase</keyword>
<name>A0ABD3N160_9STRA</name>
<comment type="catalytic activity">
    <reaction evidence="1 4">
        <text>[protein]-peptidylproline (omega=180) = [protein]-peptidylproline (omega=0)</text>
        <dbReference type="Rhea" id="RHEA:16237"/>
        <dbReference type="Rhea" id="RHEA-COMP:10747"/>
        <dbReference type="Rhea" id="RHEA-COMP:10748"/>
        <dbReference type="ChEBI" id="CHEBI:83833"/>
        <dbReference type="ChEBI" id="CHEBI:83834"/>
        <dbReference type="EC" id="5.2.1.8"/>
    </reaction>
</comment>
<dbReference type="PROSITE" id="PS00170">
    <property type="entry name" value="CSA_PPIASE_1"/>
    <property type="match status" value="1"/>
</dbReference>